<dbReference type="RefSeq" id="WP_253754164.1">
    <property type="nucleotide sequence ID" value="NZ_JAMZDZ010000001.1"/>
</dbReference>
<evidence type="ECO:0000313" key="4">
    <source>
        <dbReference type="Proteomes" id="UP001595816"/>
    </source>
</evidence>
<dbReference type="PROSITE" id="PS50975">
    <property type="entry name" value="ATP_GRASP"/>
    <property type="match status" value="1"/>
</dbReference>
<dbReference type="InterPro" id="IPR011761">
    <property type="entry name" value="ATP-grasp"/>
</dbReference>
<keyword evidence="1" id="KW-0067">ATP-binding</keyword>
<name>A0ABV8LZE4_9ACTN</name>
<dbReference type="SUPFAM" id="SSF56059">
    <property type="entry name" value="Glutathione synthetase ATP-binding domain-like"/>
    <property type="match status" value="1"/>
</dbReference>
<keyword evidence="4" id="KW-1185">Reference proteome</keyword>
<reference evidence="4" key="1">
    <citation type="journal article" date="2019" name="Int. J. Syst. Evol. Microbiol.">
        <title>The Global Catalogue of Microorganisms (GCM) 10K type strain sequencing project: providing services to taxonomists for standard genome sequencing and annotation.</title>
        <authorList>
            <consortium name="The Broad Institute Genomics Platform"/>
            <consortium name="The Broad Institute Genome Sequencing Center for Infectious Disease"/>
            <person name="Wu L."/>
            <person name="Ma J."/>
        </authorList>
    </citation>
    <scope>NUCLEOTIDE SEQUENCE [LARGE SCALE GENOMIC DNA]</scope>
    <source>
        <strain evidence="4">CGMCC 4.7289</strain>
    </source>
</reference>
<evidence type="ECO:0000256" key="1">
    <source>
        <dbReference type="PROSITE-ProRule" id="PRU00409"/>
    </source>
</evidence>
<organism evidence="3 4">
    <name type="scientific">Hamadaea flava</name>
    <dbReference type="NCBI Taxonomy" id="1742688"/>
    <lineage>
        <taxon>Bacteria</taxon>
        <taxon>Bacillati</taxon>
        <taxon>Actinomycetota</taxon>
        <taxon>Actinomycetes</taxon>
        <taxon>Micromonosporales</taxon>
        <taxon>Micromonosporaceae</taxon>
        <taxon>Hamadaea</taxon>
    </lineage>
</organism>
<dbReference type="Gene3D" id="3.30.470.20">
    <property type="entry name" value="ATP-grasp fold, B domain"/>
    <property type="match status" value="1"/>
</dbReference>
<accession>A0ABV8LZE4</accession>
<gene>
    <name evidence="3" type="ORF">ACFOZ4_34985</name>
</gene>
<comment type="caution">
    <text evidence="3">The sequence shown here is derived from an EMBL/GenBank/DDBJ whole genome shotgun (WGS) entry which is preliminary data.</text>
</comment>
<sequence>MTDGAVLLVGDLADPHMRAVADLIPSRRRIVLDAATLEPALARMTPEQIVVRSVEGRLFALPDSQARGWIRRLAPAGWDQGVPLGSHRAAVLASRITLLAAILREPSVSWLTPVDRLYAAENKMVQYRAASAAGFRVPATMIALDLEELAGTLGEPFVLKPLGPGNFEADDRQHVVYVKPQCAADLEGVDLTSAPFLAQSLIVARRHLRVVTVRDEAWVAELAAADLPLDWRSHPPAHSAFQAGKRPEVQAAAIRLAADLGVGFSAQDWVMDDDGPVFLDLNPGGQWLFLPEEVSGPATRVLADWLLAAE</sequence>
<protein>
    <recommendedName>
        <fullName evidence="2">ATP-grasp domain-containing protein</fullName>
    </recommendedName>
</protein>
<evidence type="ECO:0000259" key="2">
    <source>
        <dbReference type="PROSITE" id="PS50975"/>
    </source>
</evidence>
<keyword evidence="1" id="KW-0547">Nucleotide-binding</keyword>
<dbReference type="EMBL" id="JBHSAY010000027">
    <property type="protein sequence ID" value="MFC4135844.1"/>
    <property type="molecule type" value="Genomic_DNA"/>
</dbReference>
<feature type="domain" description="ATP-grasp" evidence="2">
    <location>
        <begin position="127"/>
        <end position="307"/>
    </location>
</feature>
<evidence type="ECO:0000313" key="3">
    <source>
        <dbReference type="EMBL" id="MFC4135844.1"/>
    </source>
</evidence>
<dbReference type="Proteomes" id="UP001595816">
    <property type="component" value="Unassembled WGS sequence"/>
</dbReference>
<proteinExistence type="predicted"/>